<gene>
    <name evidence="2" type="ORF">IPJ38_03845</name>
</gene>
<evidence type="ECO:0000256" key="1">
    <source>
        <dbReference type="SAM" id="SignalP"/>
    </source>
</evidence>
<keyword evidence="1" id="KW-0732">Signal</keyword>
<evidence type="ECO:0000313" key="2">
    <source>
        <dbReference type="EMBL" id="MBK7414366.1"/>
    </source>
</evidence>
<proteinExistence type="predicted"/>
<dbReference type="Proteomes" id="UP000739411">
    <property type="component" value="Unassembled WGS sequence"/>
</dbReference>
<feature type="chain" id="PRO_5038058519" evidence="1">
    <location>
        <begin position="24"/>
        <end position="129"/>
    </location>
</feature>
<comment type="caution">
    <text evidence="2">The sequence shown here is derived from an EMBL/GenBank/DDBJ whole genome shotgun (WGS) entry which is preliminary data.</text>
</comment>
<evidence type="ECO:0000313" key="3">
    <source>
        <dbReference type="Proteomes" id="UP000739411"/>
    </source>
</evidence>
<sequence>MARNIKHFIFSASLLALSSAAFAESVVCHVSYGGTTQLVEALPVSSPYRVSPVSIGSYFLFRIVFQKEPAELANIKLYTYADRDSGPVIIHQASYAFPSTNTAVYGFSGLNFVYEPVRDGELQYWCEIK</sequence>
<name>A0A935MYB2_9RHOO</name>
<organism evidence="2 3">
    <name type="scientific">Candidatus Dechloromonas phosphorivorans</name>
    <dbReference type="NCBI Taxonomy" id="2899244"/>
    <lineage>
        <taxon>Bacteria</taxon>
        <taxon>Pseudomonadati</taxon>
        <taxon>Pseudomonadota</taxon>
        <taxon>Betaproteobacteria</taxon>
        <taxon>Rhodocyclales</taxon>
        <taxon>Azonexaceae</taxon>
        <taxon>Dechloromonas</taxon>
    </lineage>
</organism>
<protein>
    <submittedName>
        <fullName evidence="2">Uncharacterized protein</fullName>
    </submittedName>
</protein>
<dbReference type="AlphaFoldDB" id="A0A935MYB2"/>
<dbReference type="EMBL" id="JADJMS010000008">
    <property type="protein sequence ID" value="MBK7414366.1"/>
    <property type="molecule type" value="Genomic_DNA"/>
</dbReference>
<accession>A0A935MYB2</accession>
<feature type="signal peptide" evidence="1">
    <location>
        <begin position="1"/>
        <end position="23"/>
    </location>
</feature>
<reference evidence="2 3" key="1">
    <citation type="submission" date="2020-10" db="EMBL/GenBank/DDBJ databases">
        <title>Connecting structure to function with the recovery of over 1000 high-quality activated sludge metagenome-assembled genomes encoding full-length rRNA genes using long-read sequencing.</title>
        <authorList>
            <person name="Singleton C.M."/>
            <person name="Petriglieri F."/>
            <person name="Kristensen J.M."/>
            <person name="Kirkegaard R.H."/>
            <person name="Michaelsen T.Y."/>
            <person name="Andersen M.H."/>
            <person name="Karst S.M."/>
            <person name="Dueholm M.S."/>
            <person name="Nielsen P.H."/>
            <person name="Albertsen M."/>
        </authorList>
    </citation>
    <scope>NUCLEOTIDE SEQUENCE [LARGE SCALE GENOMIC DNA]</scope>
    <source>
        <strain evidence="2">EsbW_18-Q3-R4-48_BATAC.463</strain>
    </source>
</reference>